<keyword evidence="2" id="KW-1185">Reference proteome</keyword>
<comment type="caution">
    <text evidence="1">The sequence shown here is derived from an EMBL/GenBank/DDBJ whole genome shotgun (WGS) entry which is preliminary data.</text>
</comment>
<dbReference type="EMBL" id="CAVMJV010000022">
    <property type="protein sequence ID" value="CAK5072630.1"/>
    <property type="molecule type" value="Genomic_DNA"/>
</dbReference>
<evidence type="ECO:0000313" key="2">
    <source>
        <dbReference type="Proteomes" id="UP001497535"/>
    </source>
</evidence>
<reference evidence="1" key="1">
    <citation type="submission" date="2023-11" db="EMBL/GenBank/DDBJ databases">
        <authorList>
            <person name="Poullet M."/>
        </authorList>
    </citation>
    <scope>NUCLEOTIDE SEQUENCE</scope>
    <source>
        <strain evidence="1">E1834</strain>
    </source>
</reference>
<protein>
    <submittedName>
        <fullName evidence="1">Uncharacterized protein</fullName>
    </submittedName>
</protein>
<proteinExistence type="predicted"/>
<name>A0ACB0Z2D8_MELEN</name>
<gene>
    <name evidence="1" type="ORF">MENTE1834_LOCUS19328</name>
</gene>
<accession>A0ACB0Z2D8</accession>
<organism evidence="1 2">
    <name type="scientific">Meloidogyne enterolobii</name>
    <name type="common">Root-knot nematode worm</name>
    <name type="synonym">Meloidogyne mayaguensis</name>
    <dbReference type="NCBI Taxonomy" id="390850"/>
    <lineage>
        <taxon>Eukaryota</taxon>
        <taxon>Metazoa</taxon>
        <taxon>Ecdysozoa</taxon>
        <taxon>Nematoda</taxon>
        <taxon>Chromadorea</taxon>
        <taxon>Rhabditida</taxon>
        <taxon>Tylenchina</taxon>
        <taxon>Tylenchomorpha</taxon>
        <taxon>Tylenchoidea</taxon>
        <taxon>Meloidogynidae</taxon>
        <taxon>Meloidogyninae</taxon>
        <taxon>Meloidogyne</taxon>
    </lineage>
</organism>
<sequence length="152" mass="17735">MINFSIILLNTTLYVLNFLKVNTVKFEKYSIIICNVSLVVAIGFRQWFLIKIHKSADVYIFDPITMYICFIIFFFIWEYLIITKRALNNEGERKNNCNIINGKIIFGIIIFGVSAIIFGTGGLYSTTYNLAGKNHIFLIKENKKLFLKFFKF</sequence>
<dbReference type="Proteomes" id="UP001497535">
    <property type="component" value="Unassembled WGS sequence"/>
</dbReference>
<evidence type="ECO:0000313" key="1">
    <source>
        <dbReference type="EMBL" id="CAK5072630.1"/>
    </source>
</evidence>